<dbReference type="Proteomes" id="UP001597059">
    <property type="component" value="Unassembled WGS sequence"/>
</dbReference>
<keyword evidence="1" id="KW-0812">Transmembrane</keyword>
<evidence type="ECO:0000256" key="1">
    <source>
        <dbReference type="SAM" id="Phobius"/>
    </source>
</evidence>
<comment type="caution">
    <text evidence="2">The sequence shown here is derived from an EMBL/GenBank/DDBJ whole genome shotgun (WGS) entry which is preliminary data.</text>
</comment>
<dbReference type="RefSeq" id="WP_377370064.1">
    <property type="nucleotide sequence ID" value="NZ_JBHTMN010000024.1"/>
</dbReference>
<protein>
    <submittedName>
        <fullName evidence="2">Uncharacterized protein</fullName>
    </submittedName>
</protein>
<keyword evidence="1" id="KW-0472">Membrane</keyword>
<proteinExistence type="predicted"/>
<feature type="transmembrane region" description="Helical" evidence="1">
    <location>
        <begin position="26"/>
        <end position="45"/>
    </location>
</feature>
<evidence type="ECO:0000313" key="3">
    <source>
        <dbReference type="Proteomes" id="UP001597059"/>
    </source>
</evidence>
<dbReference type="EMBL" id="JBHTMN010000024">
    <property type="protein sequence ID" value="MFD1385152.1"/>
    <property type="molecule type" value="Genomic_DNA"/>
</dbReference>
<organism evidence="2 3">
    <name type="scientific">Rhodanobacter aciditrophus</name>
    <dbReference type="NCBI Taxonomy" id="1623218"/>
    <lineage>
        <taxon>Bacteria</taxon>
        <taxon>Pseudomonadati</taxon>
        <taxon>Pseudomonadota</taxon>
        <taxon>Gammaproteobacteria</taxon>
        <taxon>Lysobacterales</taxon>
        <taxon>Rhodanobacteraceae</taxon>
        <taxon>Rhodanobacter</taxon>
    </lineage>
</organism>
<keyword evidence="3" id="KW-1185">Reference proteome</keyword>
<sequence length="50" mass="5460">MMPLVFLAPLLSGVVGFGAGWWAGDSFGWVKWLLIAALAWFVLHVKMGVI</sequence>
<name>A0ABW4B583_9GAMM</name>
<gene>
    <name evidence="2" type="ORF">ACFQ45_17515</name>
</gene>
<reference evidence="3" key="1">
    <citation type="journal article" date="2019" name="Int. J. Syst. Evol. Microbiol.">
        <title>The Global Catalogue of Microorganisms (GCM) 10K type strain sequencing project: providing services to taxonomists for standard genome sequencing and annotation.</title>
        <authorList>
            <consortium name="The Broad Institute Genomics Platform"/>
            <consortium name="The Broad Institute Genome Sequencing Center for Infectious Disease"/>
            <person name="Wu L."/>
            <person name="Ma J."/>
        </authorList>
    </citation>
    <scope>NUCLEOTIDE SEQUENCE [LARGE SCALE GENOMIC DNA]</scope>
    <source>
        <strain evidence="3">JCM 30774</strain>
    </source>
</reference>
<accession>A0ABW4B583</accession>
<evidence type="ECO:0000313" key="2">
    <source>
        <dbReference type="EMBL" id="MFD1385152.1"/>
    </source>
</evidence>
<keyword evidence="1" id="KW-1133">Transmembrane helix</keyword>